<dbReference type="RefSeq" id="WP_237604321.1">
    <property type="nucleotide sequence ID" value="NZ_JAIRBA010000105.1"/>
</dbReference>
<dbReference type="InterPro" id="IPR026444">
    <property type="entry name" value="Secre_tail"/>
</dbReference>
<evidence type="ECO:0000256" key="1">
    <source>
        <dbReference type="ARBA" id="ARBA00022729"/>
    </source>
</evidence>
<keyword evidence="4" id="KW-1185">Reference proteome</keyword>
<protein>
    <submittedName>
        <fullName evidence="3">T9SS type A sorting domain-containing protein</fullName>
    </submittedName>
</protein>
<accession>A0A9X1QZA0</accession>
<evidence type="ECO:0000313" key="4">
    <source>
        <dbReference type="Proteomes" id="UP001139461"/>
    </source>
</evidence>
<gene>
    <name evidence="3" type="ORF">K8089_16195</name>
</gene>
<feature type="non-terminal residue" evidence="3">
    <location>
        <position position="1"/>
    </location>
</feature>
<feature type="domain" description="Secretion system C-terminal sorting" evidence="2">
    <location>
        <begin position="6"/>
        <end position="57"/>
    </location>
</feature>
<sequence>QSETNNFDSVSIMDINGRIVIASEKLISNKIDISALKAGMYFITATTSEGKTTKKFIKN</sequence>
<organism evidence="3 4">
    <name type="scientific">Aequorivita vitellina</name>
    <dbReference type="NCBI Taxonomy" id="2874475"/>
    <lineage>
        <taxon>Bacteria</taxon>
        <taxon>Pseudomonadati</taxon>
        <taxon>Bacteroidota</taxon>
        <taxon>Flavobacteriia</taxon>
        <taxon>Flavobacteriales</taxon>
        <taxon>Flavobacteriaceae</taxon>
        <taxon>Aequorivita</taxon>
    </lineage>
</organism>
<reference evidence="3" key="1">
    <citation type="submission" date="2021-09" db="EMBL/GenBank/DDBJ databases">
        <title>Genome of Aequorivita sp. strain F47161.</title>
        <authorList>
            <person name="Wang Y."/>
        </authorList>
    </citation>
    <scope>NUCLEOTIDE SEQUENCE</scope>
    <source>
        <strain evidence="3">F47161</strain>
    </source>
</reference>
<keyword evidence="1" id="KW-0732">Signal</keyword>
<evidence type="ECO:0000259" key="2">
    <source>
        <dbReference type="Pfam" id="PF18962"/>
    </source>
</evidence>
<comment type="caution">
    <text evidence="3">The sequence shown here is derived from an EMBL/GenBank/DDBJ whole genome shotgun (WGS) entry which is preliminary data.</text>
</comment>
<dbReference type="AlphaFoldDB" id="A0A9X1QZA0"/>
<evidence type="ECO:0000313" key="3">
    <source>
        <dbReference type="EMBL" id="MCG2420564.1"/>
    </source>
</evidence>
<name>A0A9X1QZA0_9FLAO</name>
<dbReference type="EMBL" id="JAIRBA010000105">
    <property type="protein sequence ID" value="MCG2420564.1"/>
    <property type="molecule type" value="Genomic_DNA"/>
</dbReference>
<dbReference type="Proteomes" id="UP001139461">
    <property type="component" value="Unassembled WGS sequence"/>
</dbReference>
<dbReference type="NCBIfam" id="TIGR04183">
    <property type="entry name" value="Por_Secre_tail"/>
    <property type="match status" value="1"/>
</dbReference>
<proteinExistence type="predicted"/>
<dbReference type="Pfam" id="PF18962">
    <property type="entry name" value="Por_Secre_tail"/>
    <property type="match status" value="1"/>
</dbReference>